<comment type="caution">
    <text evidence="1">The sequence shown here is derived from an EMBL/GenBank/DDBJ whole genome shotgun (WGS) entry which is preliminary data.</text>
</comment>
<protein>
    <submittedName>
        <fullName evidence="1">Uncharacterized protein</fullName>
    </submittedName>
</protein>
<keyword evidence="2" id="KW-1185">Reference proteome</keyword>
<sequence length="70" mass="8437">MTRVVTKSVPTNLVTNFMTNWSNYFEKNSAENKYKTIYVVLHEKRSLYAKEKFKLQKKLSEYQGLQFKEH</sequence>
<reference evidence="1 2" key="1">
    <citation type="journal article" date="2018" name="Sci. Rep.">
        <title>Genomic signatures of local adaptation to the degree of environmental predictability in rotifers.</title>
        <authorList>
            <person name="Franch-Gras L."/>
            <person name="Hahn C."/>
            <person name="Garcia-Roger E.M."/>
            <person name="Carmona M.J."/>
            <person name="Serra M."/>
            <person name="Gomez A."/>
        </authorList>
    </citation>
    <scope>NUCLEOTIDE SEQUENCE [LARGE SCALE GENOMIC DNA]</scope>
    <source>
        <strain evidence="1">HYR1</strain>
    </source>
</reference>
<accession>A0A3M7R5T3</accession>
<dbReference type="EMBL" id="REGN01004147">
    <property type="protein sequence ID" value="RNA18920.1"/>
    <property type="molecule type" value="Genomic_DNA"/>
</dbReference>
<organism evidence="1 2">
    <name type="scientific">Brachionus plicatilis</name>
    <name type="common">Marine rotifer</name>
    <name type="synonym">Brachionus muelleri</name>
    <dbReference type="NCBI Taxonomy" id="10195"/>
    <lineage>
        <taxon>Eukaryota</taxon>
        <taxon>Metazoa</taxon>
        <taxon>Spiralia</taxon>
        <taxon>Gnathifera</taxon>
        <taxon>Rotifera</taxon>
        <taxon>Eurotatoria</taxon>
        <taxon>Monogononta</taxon>
        <taxon>Pseudotrocha</taxon>
        <taxon>Ploima</taxon>
        <taxon>Brachionidae</taxon>
        <taxon>Brachionus</taxon>
    </lineage>
</organism>
<gene>
    <name evidence="1" type="ORF">BpHYR1_014316</name>
</gene>
<dbReference type="AlphaFoldDB" id="A0A3M7R5T3"/>
<proteinExistence type="predicted"/>
<dbReference type="Proteomes" id="UP000276133">
    <property type="component" value="Unassembled WGS sequence"/>
</dbReference>
<evidence type="ECO:0000313" key="2">
    <source>
        <dbReference type="Proteomes" id="UP000276133"/>
    </source>
</evidence>
<name>A0A3M7R5T3_BRAPC</name>
<evidence type="ECO:0000313" key="1">
    <source>
        <dbReference type="EMBL" id="RNA18920.1"/>
    </source>
</evidence>